<keyword evidence="6" id="KW-0812">Transmembrane</keyword>
<evidence type="ECO:0000256" key="6">
    <source>
        <dbReference type="SAM" id="Phobius"/>
    </source>
</evidence>
<dbReference type="Gene3D" id="3.30.1330.60">
    <property type="entry name" value="OmpA-like domain"/>
    <property type="match status" value="1"/>
</dbReference>
<dbReference type="PROSITE" id="PS51123">
    <property type="entry name" value="OMPA_2"/>
    <property type="match status" value="1"/>
</dbReference>
<feature type="compositionally biased region" description="Basic and acidic residues" evidence="5">
    <location>
        <begin position="349"/>
        <end position="371"/>
    </location>
</feature>
<evidence type="ECO:0000256" key="2">
    <source>
        <dbReference type="ARBA" id="ARBA00023136"/>
    </source>
</evidence>
<dbReference type="EMBL" id="BAABRL010000003">
    <property type="protein sequence ID" value="GAA5495098.1"/>
    <property type="molecule type" value="Genomic_DNA"/>
</dbReference>
<dbReference type="PANTHER" id="PTHR30329:SF21">
    <property type="entry name" value="LIPOPROTEIN YIAD-RELATED"/>
    <property type="match status" value="1"/>
</dbReference>
<dbReference type="InterPro" id="IPR050330">
    <property type="entry name" value="Bact_OuterMem_StrucFunc"/>
</dbReference>
<evidence type="ECO:0000313" key="9">
    <source>
        <dbReference type="Proteomes" id="UP001424741"/>
    </source>
</evidence>
<feature type="region of interest" description="Disordered" evidence="5">
    <location>
        <begin position="338"/>
        <end position="422"/>
    </location>
</feature>
<dbReference type="RefSeq" id="WP_346187942.1">
    <property type="nucleotide sequence ID" value="NZ_BAABRL010000003.1"/>
</dbReference>
<accession>A0ABP9UX94</accession>
<protein>
    <submittedName>
        <fullName evidence="8">Peptidoglycan-associated lipoprotein</fullName>
    </submittedName>
</protein>
<keyword evidence="9" id="KW-1185">Reference proteome</keyword>
<keyword evidence="8" id="KW-0449">Lipoprotein</keyword>
<dbReference type="InterPro" id="IPR006665">
    <property type="entry name" value="OmpA-like"/>
</dbReference>
<proteinExistence type="predicted"/>
<evidence type="ECO:0000256" key="4">
    <source>
        <dbReference type="PROSITE-ProRule" id="PRU00473"/>
    </source>
</evidence>
<evidence type="ECO:0000313" key="8">
    <source>
        <dbReference type="EMBL" id="GAA5495098.1"/>
    </source>
</evidence>
<evidence type="ECO:0000256" key="3">
    <source>
        <dbReference type="ARBA" id="ARBA00023237"/>
    </source>
</evidence>
<sequence>MANHGYSWRNVKHGSSFSLPKSENFGRWVGVAIVLAILLHVLLFFGLKNMTIVMDSIGEMLEIQTEPVRVVNVDDSKMIPEAKMETVETPEVTGELLEEIEALEALPENTEIDMSPAIQEPDLTVKMEIPAMKGSDLAESLDPIAGPKFDESMSDLGRMDDIIQPAAVGQVVVDPGEMSADIYDPDKFNEEMEKKGANGLADKGALDQFTPLSTMANMSGNALENATGMIGSDLLFDYNKATLRESARNSLLKVALLIDKNPKLNCWIGGHTDLIGGDDFNYELSVKRAQAVKDWLVTAMRIEPERLIVIGYGENQPLVSEGDENAQALNRRVEIKMRRGLPQDGESQVVKKEVEQEPKPKVDEGAPKENPPKAILVKPNGPPNIKPPAKAIPAEPDPGKAIPVEPGRAVIEPETPRAVPVE</sequence>
<feature type="domain" description="OmpA-like" evidence="7">
    <location>
        <begin position="223"/>
        <end position="341"/>
    </location>
</feature>
<dbReference type="PRINTS" id="PR01021">
    <property type="entry name" value="OMPADOMAIN"/>
</dbReference>
<gene>
    <name evidence="8" type="primary">pal_1</name>
    <name evidence="8" type="ORF">Rhal01_01270</name>
</gene>
<dbReference type="PANTHER" id="PTHR30329">
    <property type="entry name" value="STATOR ELEMENT OF FLAGELLAR MOTOR COMPLEX"/>
    <property type="match status" value="1"/>
</dbReference>
<organism evidence="8 9">
    <name type="scientific">Rubritalea halochordaticola</name>
    <dbReference type="NCBI Taxonomy" id="714537"/>
    <lineage>
        <taxon>Bacteria</taxon>
        <taxon>Pseudomonadati</taxon>
        <taxon>Verrucomicrobiota</taxon>
        <taxon>Verrucomicrobiia</taxon>
        <taxon>Verrucomicrobiales</taxon>
        <taxon>Rubritaleaceae</taxon>
        <taxon>Rubritalea</taxon>
    </lineage>
</organism>
<comment type="caution">
    <text evidence="8">The sequence shown here is derived from an EMBL/GenBank/DDBJ whole genome shotgun (WGS) entry which is preliminary data.</text>
</comment>
<evidence type="ECO:0000256" key="1">
    <source>
        <dbReference type="ARBA" id="ARBA00004442"/>
    </source>
</evidence>
<evidence type="ECO:0000256" key="5">
    <source>
        <dbReference type="SAM" id="MobiDB-lite"/>
    </source>
</evidence>
<dbReference type="InterPro" id="IPR036737">
    <property type="entry name" value="OmpA-like_sf"/>
</dbReference>
<dbReference type="Pfam" id="PF00691">
    <property type="entry name" value="OmpA"/>
    <property type="match status" value="1"/>
</dbReference>
<keyword evidence="3" id="KW-0998">Cell outer membrane</keyword>
<dbReference type="Proteomes" id="UP001424741">
    <property type="component" value="Unassembled WGS sequence"/>
</dbReference>
<keyword evidence="6" id="KW-1133">Transmembrane helix</keyword>
<dbReference type="SUPFAM" id="SSF103088">
    <property type="entry name" value="OmpA-like"/>
    <property type="match status" value="1"/>
</dbReference>
<evidence type="ECO:0000259" key="7">
    <source>
        <dbReference type="PROSITE" id="PS51123"/>
    </source>
</evidence>
<reference evidence="8 9" key="1">
    <citation type="submission" date="2024-02" db="EMBL/GenBank/DDBJ databases">
        <title>Rubritalea halochordaticola NBRC 107102.</title>
        <authorList>
            <person name="Ichikawa N."/>
            <person name="Katano-Makiyama Y."/>
            <person name="Hidaka K."/>
        </authorList>
    </citation>
    <scope>NUCLEOTIDE SEQUENCE [LARGE SCALE GENOMIC DNA]</scope>
    <source>
        <strain evidence="8 9">NBRC 107102</strain>
    </source>
</reference>
<name>A0ABP9UX94_9BACT</name>
<keyword evidence="2 4" id="KW-0472">Membrane</keyword>
<feature type="transmembrane region" description="Helical" evidence="6">
    <location>
        <begin position="25"/>
        <end position="47"/>
    </location>
</feature>
<comment type="subcellular location">
    <subcellularLocation>
        <location evidence="1">Cell outer membrane</location>
    </subcellularLocation>
</comment>
<dbReference type="InterPro" id="IPR006664">
    <property type="entry name" value="OMP_bac"/>
</dbReference>
<dbReference type="CDD" id="cd07185">
    <property type="entry name" value="OmpA_C-like"/>
    <property type="match status" value="1"/>
</dbReference>